<keyword evidence="3" id="KW-1185">Reference proteome</keyword>
<evidence type="ECO:0000313" key="2">
    <source>
        <dbReference type="EMBL" id="EFN67873.1"/>
    </source>
</evidence>
<proteinExistence type="predicted"/>
<evidence type="ECO:0000256" key="1">
    <source>
        <dbReference type="SAM" id="Coils"/>
    </source>
</evidence>
<dbReference type="InParanoid" id="E2AFI0"/>
<accession>E2AFI0</accession>
<reference evidence="2 3" key="1">
    <citation type="journal article" date="2010" name="Science">
        <title>Genomic comparison of the ants Camponotus floridanus and Harpegnathos saltator.</title>
        <authorList>
            <person name="Bonasio R."/>
            <person name="Zhang G."/>
            <person name="Ye C."/>
            <person name="Mutti N.S."/>
            <person name="Fang X."/>
            <person name="Qin N."/>
            <person name="Donahue G."/>
            <person name="Yang P."/>
            <person name="Li Q."/>
            <person name="Li C."/>
            <person name="Zhang P."/>
            <person name="Huang Z."/>
            <person name="Berger S.L."/>
            <person name="Reinberg D."/>
            <person name="Wang J."/>
            <person name="Liebig J."/>
        </authorList>
    </citation>
    <scope>NUCLEOTIDE SEQUENCE [LARGE SCALE GENOMIC DNA]</scope>
    <source>
        <strain evidence="3">C129</strain>
    </source>
</reference>
<feature type="coiled-coil region" evidence="1">
    <location>
        <begin position="40"/>
        <end position="67"/>
    </location>
</feature>
<sequence>MDNLSDSFRGELDSVTSTDSLQLTTDEFHLRHLSTPDVSNIELSKRVALLELENERLRVDLENARIDLNARVAANQGLKNKITELFVEMQTVLRDKQKLQNTLTDTNSRLSAAEASAKWYQSQVHILMASKKSLQVEIDTYQGILKRRQRAIADINASYKKLNLEYTELVQQYQKEKQQMQNAIKDLQLRIQSIDTIQDTSEGNSTGGSPTDISMVLETTEDELRNTRTELKTLEQCLLSNEMARMSMENTLSKQRVLIASMEESIQKCETEKNETADLLRKTQFEIQKLRSENETLQTSLLMSKREQSQVENAISHLRIQLTKMIAQYKLLKSKNAESEEKLTNMQDLTNENKRLKTLAHKANSTLLKKLREEKSKIKTLEQRLHCKQMNNQFNDMRNKTEHSLRECLKQALLRNKDLQEQLKSMTRITDESIDEGYGDSNSINASSISLNIPSSSLMNSVLLKNAVDVLARSKDFAMPMQEELNALRLKMERFRDQCDMLNQQNDFHSNIDNVILPRDSI</sequence>
<dbReference type="EMBL" id="GL439108">
    <property type="protein sequence ID" value="EFN67873.1"/>
    <property type="molecule type" value="Genomic_DNA"/>
</dbReference>
<name>E2AFI0_CAMFO</name>
<dbReference type="STRING" id="104421.E2AFI0"/>
<evidence type="ECO:0000313" key="3">
    <source>
        <dbReference type="Proteomes" id="UP000000311"/>
    </source>
</evidence>
<dbReference type="Gene3D" id="1.20.5.170">
    <property type="match status" value="1"/>
</dbReference>
<dbReference type="Proteomes" id="UP000000311">
    <property type="component" value="Unassembled WGS sequence"/>
</dbReference>
<feature type="coiled-coil region" evidence="1">
    <location>
        <begin position="217"/>
        <end position="429"/>
    </location>
</feature>
<gene>
    <name evidence="2" type="ORF">EAG_07371</name>
</gene>
<feature type="coiled-coil region" evidence="1">
    <location>
        <begin position="152"/>
        <end position="190"/>
    </location>
</feature>
<dbReference type="AlphaFoldDB" id="E2AFI0"/>
<dbReference type="OrthoDB" id="2286360at2759"/>
<protein>
    <submittedName>
        <fullName evidence="2">Uncharacterized protein</fullName>
    </submittedName>
</protein>
<dbReference type="OMA" id="WYQSQVH"/>
<keyword evidence="1" id="KW-0175">Coiled coil</keyword>
<organism evidence="3">
    <name type="scientific">Camponotus floridanus</name>
    <name type="common">Florida carpenter ant</name>
    <dbReference type="NCBI Taxonomy" id="104421"/>
    <lineage>
        <taxon>Eukaryota</taxon>
        <taxon>Metazoa</taxon>
        <taxon>Ecdysozoa</taxon>
        <taxon>Arthropoda</taxon>
        <taxon>Hexapoda</taxon>
        <taxon>Insecta</taxon>
        <taxon>Pterygota</taxon>
        <taxon>Neoptera</taxon>
        <taxon>Endopterygota</taxon>
        <taxon>Hymenoptera</taxon>
        <taxon>Apocrita</taxon>
        <taxon>Aculeata</taxon>
        <taxon>Formicoidea</taxon>
        <taxon>Formicidae</taxon>
        <taxon>Formicinae</taxon>
        <taxon>Camponotus</taxon>
    </lineage>
</organism>